<evidence type="ECO:0000313" key="1">
    <source>
        <dbReference type="Proteomes" id="UP000887566"/>
    </source>
</evidence>
<organism evidence="1 2">
    <name type="scientific">Plectus sambesii</name>
    <dbReference type="NCBI Taxonomy" id="2011161"/>
    <lineage>
        <taxon>Eukaryota</taxon>
        <taxon>Metazoa</taxon>
        <taxon>Ecdysozoa</taxon>
        <taxon>Nematoda</taxon>
        <taxon>Chromadorea</taxon>
        <taxon>Plectida</taxon>
        <taxon>Plectina</taxon>
        <taxon>Plectoidea</taxon>
        <taxon>Plectidae</taxon>
        <taxon>Plectus</taxon>
    </lineage>
</organism>
<dbReference type="WBParaSite" id="PSAMB.scaffold1340size48625.g12512.t1">
    <property type="protein sequence ID" value="PSAMB.scaffold1340size48625.g12512.t1"/>
    <property type="gene ID" value="PSAMB.scaffold1340size48625.g12512"/>
</dbReference>
<dbReference type="InterPro" id="IPR052729">
    <property type="entry name" value="Acyl/Acetyltrans_Enzymes"/>
</dbReference>
<evidence type="ECO:0000313" key="2">
    <source>
        <dbReference type="WBParaSite" id="PSAMB.scaffold1340size48625.g12512.t1"/>
    </source>
</evidence>
<sequence>MSGKIALRFAANDEDILVMEELAKNAHFDLGFHDRRLHWQYSPKTHILILDKTSSEVIGYFTGNFVRKDIFLRAHTYIKKEYRSKHTLFDILPTWDAMMGVPADANLIYNCNGITLRALVRPNPGYVISEKMLSYEGNINHSILRRFEPPPDVTVRLIQHAHDLELLLAYDKTIHYIADRESFMRQWCSNDGVNATTAIALSSTGICLGFASLRRAVNLIEPAYGESDAIGLALLSAVLLSLREDEVAQITFPGSHGTVLAFCAALGWTSCMTEHRVYSLENIHLPWTKVFAVQDFFAV</sequence>
<protein>
    <submittedName>
        <fullName evidence="2">Uncharacterized protein</fullName>
    </submittedName>
</protein>
<dbReference type="Gene3D" id="3.40.630.90">
    <property type="match status" value="1"/>
</dbReference>
<dbReference type="PANTHER" id="PTHR47237">
    <property type="entry name" value="SLL0310 PROTEIN"/>
    <property type="match status" value="1"/>
</dbReference>
<proteinExistence type="predicted"/>
<reference evidence="2" key="1">
    <citation type="submission" date="2022-11" db="UniProtKB">
        <authorList>
            <consortium name="WormBaseParasite"/>
        </authorList>
    </citation>
    <scope>IDENTIFICATION</scope>
</reference>
<dbReference type="PANTHER" id="PTHR47237:SF1">
    <property type="entry name" value="SLL0310 PROTEIN"/>
    <property type="match status" value="1"/>
</dbReference>
<accession>A0A914UXG4</accession>
<keyword evidence="1" id="KW-1185">Reference proteome</keyword>
<dbReference type="Proteomes" id="UP000887566">
    <property type="component" value="Unplaced"/>
</dbReference>
<name>A0A914UXG4_9BILA</name>
<dbReference type="AlphaFoldDB" id="A0A914UXG4"/>